<organism evidence="1 2">
    <name type="scientific">Candidatus Geothrix odensensis</name>
    <dbReference type="NCBI Taxonomy" id="2954440"/>
    <lineage>
        <taxon>Bacteria</taxon>
        <taxon>Pseudomonadati</taxon>
        <taxon>Acidobacteriota</taxon>
        <taxon>Holophagae</taxon>
        <taxon>Holophagales</taxon>
        <taxon>Holophagaceae</taxon>
        <taxon>Geothrix</taxon>
    </lineage>
</organism>
<evidence type="ECO:0000313" key="1">
    <source>
        <dbReference type="EMBL" id="MBK8573488.1"/>
    </source>
</evidence>
<comment type="caution">
    <text evidence="1">The sequence shown here is derived from an EMBL/GenBank/DDBJ whole genome shotgun (WGS) entry which is preliminary data.</text>
</comment>
<reference evidence="1 2" key="1">
    <citation type="submission" date="2020-10" db="EMBL/GenBank/DDBJ databases">
        <title>Connecting structure to function with the recovery of over 1000 high-quality activated sludge metagenome-assembled genomes encoding full-length rRNA genes using long-read sequencing.</title>
        <authorList>
            <person name="Singleton C.M."/>
            <person name="Petriglieri F."/>
            <person name="Kristensen J.M."/>
            <person name="Kirkegaard R.H."/>
            <person name="Michaelsen T.Y."/>
            <person name="Andersen M.H."/>
            <person name="Karst S.M."/>
            <person name="Dueholm M.S."/>
            <person name="Nielsen P.H."/>
            <person name="Albertsen M."/>
        </authorList>
    </citation>
    <scope>NUCLEOTIDE SEQUENCE [LARGE SCALE GENOMIC DNA]</scope>
    <source>
        <strain evidence="1">OdNE_18-Q3-R46-58_MAXAC.008</strain>
    </source>
</reference>
<dbReference type="Gene3D" id="2.60.120.260">
    <property type="entry name" value="Galactose-binding domain-like"/>
    <property type="match status" value="1"/>
</dbReference>
<dbReference type="EMBL" id="JADKCH010000019">
    <property type="protein sequence ID" value="MBK8573488.1"/>
    <property type="molecule type" value="Genomic_DNA"/>
</dbReference>
<accession>A0A936F405</accession>
<evidence type="ECO:0000313" key="2">
    <source>
        <dbReference type="Proteomes" id="UP000709959"/>
    </source>
</evidence>
<name>A0A936F405_9BACT</name>
<dbReference type="AlphaFoldDB" id="A0A936F405"/>
<gene>
    <name evidence="1" type="ORF">IPN91_12825</name>
</gene>
<proteinExistence type="predicted"/>
<protein>
    <submittedName>
        <fullName evidence="1">Uncharacterized protein</fullName>
    </submittedName>
</protein>
<sequence>MGVAAPPTPLSEAFTWAGTGTVYATGDYTLSTGSWHFVTTMSYAADVSDAKNGGQGLRMQRNISGSAVWMNFDFGDASSQVSSVSVAYGVYKTDETAARTADFSLYYSQDQGSTWTKVGASVTASSNTLSTATFSGLNLTGPVRFKLAVDGIPTARLNLDDFLIQ</sequence>
<dbReference type="Proteomes" id="UP000709959">
    <property type="component" value="Unassembled WGS sequence"/>
</dbReference>